<dbReference type="RefSeq" id="WP_021031122.1">
    <property type="nucleotide sequence ID" value="NZ_AFNU02000008.1"/>
</dbReference>
<keyword evidence="2" id="KW-0808">Transferase</keyword>
<dbReference type="InterPro" id="IPR016181">
    <property type="entry name" value="Acyl_CoA_acyltransferase"/>
</dbReference>
<dbReference type="STRING" id="1033810.HLPCO_002177"/>
<dbReference type="CDD" id="cd04301">
    <property type="entry name" value="NAT_SF"/>
    <property type="match status" value="1"/>
</dbReference>
<dbReference type="OrthoDB" id="9776689at2"/>
<dbReference type="SUPFAM" id="SSF55729">
    <property type="entry name" value="Acyl-CoA N-acyltransferases (Nat)"/>
    <property type="match status" value="1"/>
</dbReference>
<dbReference type="EC" id="2.3.1.183" evidence="2"/>
<dbReference type="Proteomes" id="UP000005707">
    <property type="component" value="Unassembled WGS sequence"/>
</dbReference>
<dbReference type="InParanoid" id="U2FKD1"/>
<comment type="caution">
    <text evidence="2">The sequence shown here is derived from an EMBL/GenBank/DDBJ whole genome shotgun (WGS) entry which is preliminary data.</text>
</comment>
<dbReference type="AlphaFoldDB" id="U2FKD1"/>
<feature type="domain" description="N-acetyltransferase" evidence="1">
    <location>
        <begin position="3"/>
        <end position="158"/>
    </location>
</feature>
<sequence>MSIEIVEYKKEYAKGIADMWIRSREGWNGGGMGVTATTTEEQVLKELEGTTSLNVYLAKQNDEILGYLDFSKYLFDEGALYIKWLNVRFDSHGKGIGKQLVKKAVERTAELKYPRLDLFTWPGNTKSIPLYKKCGFFLEKRDDRTHFMNFIPYVLRTEAVSNLFNSLDWYTDLKQEIDIEPDGTYENEFCYYGYVWENNDTYLRTEFEQRSRGLRLLETNDYQITATLPSQQLIAGQTHTIEYKVINKTSNPLAIKINGRNHLNIKSEFNLEAVVDNEYTIKANFTVGKEYDRPELDDTHPSVVSDLWINGKRVEFKVGVIPKEPVEINLSGTNAINGESSRPNTECYLNNEMTMYLDLKNNMSNLSTVDFRLESDDKIEFIDSEVNIKLQAKEMKSIPIRVKLMNHHVYRKETPITVTLKNQETVTYHTCISSVFRGRVGAFGGEGENFYIICNGQYHVKIGKQSGRADISVFNEDWEFFMYPRLGTPYSQEFSKKNQIMLGGIENRNAW</sequence>
<keyword evidence="3" id="KW-1185">Reference proteome</keyword>
<dbReference type="eggNOG" id="COG0456">
    <property type="taxonomic scope" value="Bacteria"/>
</dbReference>
<keyword evidence="2" id="KW-0012">Acyltransferase</keyword>
<reference evidence="2 3" key="1">
    <citation type="journal article" date="2011" name="J. Bacteriol.">
        <title>Genome sequence of Haloplasma contractile, an unusual contractile bacterium from a deep-sea anoxic brine lake.</title>
        <authorList>
            <person name="Antunes A."/>
            <person name="Alam I."/>
            <person name="El Dorry H."/>
            <person name="Siam R."/>
            <person name="Robertson A."/>
            <person name="Bajic V.B."/>
            <person name="Stingl U."/>
        </authorList>
    </citation>
    <scope>NUCLEOTIDE SEQUENCE [LARGE SCALE GENOMIC DNA]</scope>
    <source>
        <strain evidence="2 3">SSD-17B</strain>
    </source>
</reference>
<dbReference type="InterPro" id="IPR000182">
    <property type="entry name" value="GNAT_dom"/>
</dbReference>
<gene>
    <name evidence="2" type="ORF">HLPCO_002177</name>
</gene>
<dbReference type="Gene3D" id="3.40.630.30">
    <property type="match status" value="1"/>
</dbReference>
<evidence type="ECO:0000313" key="3">
    <source>
        <dbReference type="Proteomes" id="UP000005707"/>
    </source>
</evidence>
<dbReference type="Pfam" id="PF00583">
    <property type="entry name" value="Acetyltransf_1"/>
    <property type="match status" value="1"/>
</dbReference>
<organism evidence="2 3">
    <name type="scientific">Haloplasma contractile SSD-17B</name>
    <dbReference type="NCBI Taxonomy" id="1033810"/>
    <lineage>
        <taxon>Bacteria</taxon>
        <taxon>Bacillati</taxon>
        <taxon>Mycoplasmatota</taxon>
        <taxon>Mollicutes</taxon>
        <taxon>Haloplasmatales</taxon>
        <taxon>Haloplasmataceae</taxon>
        <taxon>Haloplasma</taxon>
    </lineage>
</organism>
<proteinExistence type="predicted"/>
<dbReference type="EMBL" id="AFNU02000008">
    <property type="protein sequence ID" value="ERJ11694.1"/>
    <property type="molecule type" value="Genomic_DNA"/>
</dbReference>
<evidence type="ECO:0000313" key="2">
    <source>
        <dbReference type="EMBL" id="ERJ11694.1"/>
    </source>
</evidence>
<accession>U2FKD1</accession>
<name>U2FKD1_9MOLU</name>
<dbReference type="PROSITE" id="PS51186">
    <property type="entry name" value="GNAT"/>
    <property type="match status" value="1"/>
</dbReference>
<reference evidence="2 3" key="2">
    <citation type="journal article" date="2013" name="PLoS ONE">
        <title>INDIGO - INtegrated Data Warehouse of MIcrobial GenOmes with Examples from the Red Sea Extremophiles.</title>
        <authorList>
            <person name="Alam I."/>
            <person name="Antunes A."/>
            <person name="Kamau A.A."/>
            <person name="Ba Alawi W."/>
            <person name="Kalkatawi M."/>
            <person name="Stingl U."/>
            <person name="Bajic V.B."/>
        </authorList>
    </citation>
    <scope>NUCLEOTIDE SEQUENCE [LARGE SCALE GENOMIC DNA]</scope>
    <source>
        <strain evidence="2 3">SSD-17B</strain>
    </source>
</reference>
<dbReference type="GO" id="GO:0102971">
    <property type="term" value="F:phosphinothricin N-acetyltransferase activity"/>
    <property type="evidence" value="ECO:0007669"/>
    <property type="project" value="UniProtKB-EC"/>
</dbReference>
<evidence type="ECO:0000259" key="1">
    <source>
        <dbReference type="PROSITE" id="PS51186"/>
    </source>
</evidence>
<protein>
    <submittedName>
        <fullName evidence="2">Phosphinothricin acetyltransferase protein</fullName>
        <ecNumber evidence="2">2.3.1.183</ecNumber>
    </submittedName>
</protein>